<dbReference type="RefSeq" id="WP_261954140.1">
    <property type="nucleotide sequence ID" value="NZ_AP026073.1"/>
</dbReference>
<dbReference type="EMBL" id="AP026073">
    <property type="protein sequence ID" value="BDM70391.1"/>
    <property type="molecule type" value="Genomic_DNA"/>
</dbReference>
<gene>
    <name evidence="2" type="ORF">HEK616_38780</name>
</gene>
<keyword evidence="3" id="KW-1185">Reference proteome</keyword>
<evidence type="ECO:0000313" key="3">
    <source>
        <dbReference type="Proteomes" id="UP001059597"/>
    </source>
</evidence>
<organism evidence="2 3">
    <name type="scientific">Streptomyces nigrescens</name>
    <dbReference type="NCBI Taxonomy" id="1920"/>
    <lineage>
        <taxon>Bacteria</taxon>
        <taxon>Bacillati</taxon>
        <taxon>Actinomycetota</taxon>
        <taxon>Actinomycetes</taxon>
        <taxon>Kitasatosporales</taxon>
        <taxon>Streptomycetaceae</taxon>
        <taxon>Streptomyces</taxon>
    </lineage>
</organism>
<feature type="compositionally biased region" description="Low complexity" evidence="1">
    <location>
        <begin position="41"/>
        <end position="56"/>
    </location>
</feature>
<feature type="compositionally biased region" description="Pro residues" evidence="1">
    <location>
        <begin position="57"/>
        <end position="66"/>
    </location>
</feature>
<reference evidence="2" key="1">
    <citation type="submission" date="2022-06" db="EMBL/GenBank/DDBJ databases">
        <title>Complete genome sequence of Streptomyces nigrescens HEK616.</title>
        <authorList>
            <person name="Asamizu S."/>
            <person name="Onaka H."/>
        </authorList>
    </citation>
    <scope>NUCLEOTIDE SEQUENCE</scope>
    <source>
        <strain evidence="2">HEK616</strain>
    </source>
</reference>
<sequence>MEHLRHEWPWYALALVGVYRLTATGLDALVRRVVRAAAQARAEHPYAPARPYAGPAPRGPLGPYRPRPGAFPDVIPPPLRPPAGSRCEESR</sequence>
<protein>
    <submittedName>
        <fullName evidence="2">Uncharacterized protein</fullName>
    </submittedName>
</protein>
<feature type="region of interest" description="Disordered" evidence="1">
    <location>
        <begin position="41"/>
        <end position="91"/>
    </location>
</feature>
<proteinExistence type="predicted"/>
<accession>A0ABN6R0H9</accession>
<dbReference type="Proteomes" id="UP001059597">
    <property type="component" value="Chromosome"/>
</dbReference>
<evidence type="ECO:0000256" key="1">
    <source>
        <dbReference type="SAM" id="MobiDB-lite"/>
    </source>
</evidence>
<evidence type="ECO:0000313" key="2">
    <source>
        <dbReference type="EMBL" id="BDM70391.1"/>
    </source>
</evidence>
<name>A0ABN6R0H9_STRNI</name>